<gene>
    <name evidence="2" type="primary">otsB</name>
    <name evidence="2" type="ORF">FOB82_03905</name>
</gene>
<dbReference type="SUPFAM" id="SSF56784">
    <property type="entry name" value="HAD-like"/>
    <property type="match status" value="1"/>
</dbReference>
<organism evidence="2 3">
    <name type="scientific">Corynebacterium xerosis</name>
    <dbReference type="NCBI Taxonomy" id="1725"/>
    <lineage>
        <taxon>Bacteria</taxon>
        <taxon>Bacillati</taxon>
        <taxon>Actinomycetota</taxon>
        <taxon>Actinomycetes</taxon>
        <taxon>Mycobacteriales</taxon>
        <taxon>Corynebacteriaceae</taxon>
        <taxon>Corynebacterium</taxon>
    </lineage>
</organism>
<keyword evidence="1" id="KW-0460">Magnesium</keyword>
<comment type="catalytic activity">
    <reaction evidence="1">
        <text>alpha,alpha-trehalose 6-phosphate + H2O = alpha,alpha-trehalose + phosphate</text>
        <dbReference type="Rhea" id="RHEA:23420"/>
        <dbReference type="ChEBI" id="CHEBI:15377"/>
        <dbReference type="ChEBI" id="CHEBI:16551"/>
        <dbReference type="ChEBI" id="CHEBI:43474"/>
        <dbReference type="ChEBI" id="CHEBI:58429"/>
        <dbReference type="EC" id="3.1.3.12"/>
    </reaction>
</comment>
<proteinExistence type="inferred from homology"/>
<name>A0A6B8TSR4_9CORY</name>
<dbReference type="InterPro" id="IPR003337">
    <property type="entry name" value="Trehalose_PPase"/>
</dbReference>
<evidence type="ECO:0000313" key="3">
    <source>
        <dbReference type="Proteomes" id="UP000426857"/>
    </source>
</evidence>
<dbReference type="AlphaFoldDB" id="A0A6B8TSR4"/>
<dbReference type="Pfam" id="PF02358">
    <property type="entry name" value="Trehalose_PPase"/>
    <property type="match status" value="1"/>
</dbReference>
<comment type="function">
    <text evidence="1">Removes the phosphate from trehalose 6-phosphate to produce free trehalose.</text>
</comment>
<dbReference type="GO" id="GO:0004805">
    <property type="term" value="F:trehalose-phosphatase activity"/>
    <property type="evidence" value="ECO:0007669"/>
    <property type="project" value="UniProtKB-EC"/>
</dbReference>
<evidence type="ECO:0000256" key="1">
    <source>
        <dbReference type="RuleBase" id="RU361117"/>
    </source>
</evidence>
<dbReference type="InterPro" id="IPR036412">
    <property type="entry name" value="HAD-like_sf"/>
</dbReference>
<dbReference type="Proteomes" id="UP000426857">
    <property type="component" value="Chromosome"/>
</dbReference>
<evidence type="ECO:0000313" key="2">
    <source>
        <dbReference type="EMBL" id="QGS34213.1"/>
    </source>
</evidence>
<comment type="pathway">
    <text evidence="1">Glycan biosynthesis; trehalose biosynthesis.</text>
</comment>
<dbReference type="GO" id="GO:0046872">
    <property type="term" value="F:metal ion binding"/>
    <property type="evidence" value="ECO:0007669"/>
    <property type="project" value="UniProtKB-KW"/>
</dbReference>
<dbReference type="UniPathway" id="UPA00299"/>
<dbReference type="EMBL" id="CP046322">
    <property type="protein sequence ID" value="QGS34213.1"/>
    <property type="molecule type" value="Genomic_DNA"/>
</dbReference>
<comment type="cofactor">
    <cofactor evidence="1">
        <name>Mg(2+)</name>
        <dbReference type="ChEBI" id="CHEBI:18420"/>
    </cofactor>
</comment>
<dbReference type="KEGG" id="cxe:FOB82_03905"/>
<sequence length="259" mass="27591">MSTMSPSPSAVSAVAAAETLLVALDFDGTLADLGDDPMAVRPREGNVELVSRLSALPNTEVVILSGRQLRDLRFLSGMEHVARLVGSHGAEPQDGLALSDAESSLLEAVDLRLREVVAEADDDRVWVERKPAARVLHVRLLEDEVRKRRVLDHAMAFFRPVGGVHVTEGKDILELAVLDVTKGSYLEAARSEYGADAVLFIGDDVTDETVLRSLSHGDLGIKVGSPDDGPSAATAFLPDTAAVTAFLREFAEARAAATA</sequence>
<dbReference type="GO" id="GO:0005992">
    <property type="term" value="P:trehalose biosynthetic process"/>
    <property type="evidence" value="ECO:0007669"/>
    <property type="project" value="UniProtKB-UniPathway"/>
</dbReference>
<reference evidence="2 3" key="1">
    <citation type="submission" date="2019-11" db="EMBL/GenBank/DDBJ databases">
        <title>FDA dAtabase for Regulatory Grade micrObial Sequences (FDA-ARGOS): Supporting development and validation of Infectious Disease Dx tests.</title>
        <authorList>
            <person name="Kerrigan L."/>
            <person name="Long C."/>
            <person name="Tallon L."/>
            <person name="Sadzewicz L."/>
            <person name="Vavikolanu K."/>
            <person name="Mehta A."/>
            <person name="Aluvathingal J."/>
            <person name="Nadendla S."/>
            <person name="Yan Y."/>
            <person name="Sichtig H."/>
        </authorList>
    </citation>
    <scope>NUCLEOTIDE SEQUENCE [LARGE SCALE GENOMIC DNA]</scope>
    <source>
        <strain evidence="2 3">FDAARGOS_674</strain>
    </source>
</reference>
<keyword evidence="1 2" id="KW-0378">Hydrolase</keyword>
<dbReference type="Gene3D" id="3.40.50.1000">
    <property type="entry name" value="HAD superfamily/HAD-like"/>
    <property type="match status" value="1"/>
</dbReference>
<dbReference type="Gene3D" id="3.30.70.1020">
    <property type="entry name" value="Trehalose-6-phosphate phosphatase related protein, domain 2"/>
    <property type="match status" value="1"/>
</dbReference>
<dbReference type="InterPro" id="IPR023214">
    <property type="entry name" value="HAD_sf"/>
</dbReference>
<comment type="similarity">
    <text evidence="1">Belongs to the trehalose phosphatase family.</text>
</comment>
<keyword evidence="1" id="KW-0479">Metal-binding</keyword>
<accession>A0A6B8TSR4</accession>
<dbReference type="EC" id="3.1.3.12" evidence="1"/>
<protein>
    <recommendedName>
        <fullName evidence="1">Trehalose 6-phosphate phosphatase</fullName>
        <ecNumber evidence="1">3.1.3.12</ecNumber>
    </recommendedName>
</protein>
<dbReference type="NCBIfam" id="TIGR00685">
    <property type="entry name" value="T6PP"/>
    <property type="match status" value="1"/>
</dbReference>